<dbReference type="PANTHER" id="PTHR21015">
    <property type="entry name" value="UDP-N-ACETYLGLUCOSAMINE--N-ACETYLMURAMYL-(PENTAPEPTIDE) PYROPHOSPHORYL-UNDECAPRENOL N-ACETYLGLUCOSAMINE TRANSFERASE 1"/>
    <property type="match status" value="1"/>
</dbReference>
<proteinExistence type="inferred from homology"/>
<evidence type="ECO:0000313" key="13">
    <source>
        <dbReference type="EMBL" id="MCE5171653.1"/>
    </source>
</evidence>
<dbReference type="NCBIfam" id="NF009102">
    <property type="entry name" value="PRK12446.1"/>
    <property type="match status" value="1"/>
</dbReference>
<name>A0ABS8YMJ5_9BACL</name>
<dbReference type="Pfam" id="PF04101">
    <property type="entry name" value="Glyco_tran_28_C"/>
    <property type="match status" value="1"/>
</dbReference>
<protein>
    <recommendedName>
        <fullName evidence="10">UDP-N-acetylglucosamine--N-acetylmuramyl-(pentapeptide) pyrophosphoryl-undecaprenol N-acetylglucosamine transferase</fullName>
        <ecNumber evidence="10">2.4.1.227</ecNumber>
    </recommendedName>
    <alternativeName>
        <fullName evidence="10">Undecaprenyl-PP-MurNAc-pentapeptide-UDPGlcNAc GlcNAc transferase</fullName>
    </alternativeName>
</protein>
<dbReference type="Proteomes" id="UP001199916">
    <property type="component" value="Unassembled WGS sequence"/>
</dbReference>
<evidence type="ECO:0000313" key="14">
    <source>
        <dbReference type="Proteomes" id="UP001199916"/>
    </source>
</evidence>
<dbReference type="CDD" id="cd03785">
    <property type="entry name" value="GT28_MurG"/>
    <property type="match status" value="1"/>
</dbReference>
<dbReference type="EC" id="2.4.1.227" evidence="10"/>
<dbReference type="InterPro" id="IPR006009">
    <property type="entry name" value="GlcNAc_MurG"/>
</dbReference>
<evidence type="ECO:0000256" key="2">
    <source>
        <dbReference type="ARBA" id="ARBA00022618"/>
    </source>
</evidence>
<comment type="caution">
    <text evidence="13">The sequence shown here is derived from an EMBL/GenBank/DDBJ whole genome shotgun (WGS) entry which is preliminary data.</text>
</comment>
<evidence type="ECO:0000256" key="3">
    <source>
        <dbReference type="ARBA" id="ARBA00022676"/>
    </source>
</evidence>
<reference evidence="13 14" key="1">
    <citation type="submission" date="2021-11" db="EMBL/GenBank/DDBJ databases">
        <title>Draft genome sequence of Paenibacillus profundus YoMME, a new Gram-positive bacteria with exoelectrogenic properties.</title>
        <authorList>
            <person name="Hubenova Y."/>
            <person name="Hubenova E."/>
            <person name="Manasiev Y."/>
            <person name="Peykov S."/>
            <person name="Mitov M."/>
        </authorList>
    </citation>
    <scope>NUCLEOTIDE SEQUENCE [LARGE SCALE GENOMIC DNA]</scope>
    <source>
        <strain evidence="13 14">YoMME</strain>
    </source>
</reference>
<feature type="binding site" evidence="10">
    <location>
        <position position="196"/>
    </location>
    <ligand>
        <name>UDP-N-acetyl-alpha-D-glucosamine</name>
        <dbReference type="ChEBI" id="CHEBI:57705"/>
    </ligand>
</feature>
<comment type="subcellular location">
    <subcellularLocation>
        <location evidence="10">Cell membrane</location>
        <topology evidence="10">Peripheral membrane protein</topology>
        <orientation evidence="10">Cytoplasmic side</orientation>
    </subcellularLocation>
</comment>
<dbReference type="InterPro" id="IPR007235">
    <property type="entry name" value="Glyco_trans_28_C"/>
</dbReference>
<evidence type="ECO:0000256" key="4">
    <source>
        <dbReference type="ARBA" id="ARBA00022679"/>
    </source>
</evidence>
<feature type="binding site" evidence="10">
    <location>
        <begin position="12"/>
        <end position="14"/>
    </location>
    <ligand>
        <name>UDP-N-acetyl-alpha-D-glucosamine</name>
        <dbReference type="ChEBI" id="CHEBI:57705"/>
    </ligand>
</feature>
<keyword evidence="14" id="KW-1185">Reference proteome</keyword>
<evidence type="ECO:0000256" key="5">
    <source>
        <dbReference type="ARBA" id="ARBA00022960"/>
    </source>
</evidence>
<dbReference type="Gene3D" id="3.40.50.2000">
    <property type="entry name" value="Glycogen Phosphorylase B"/>
    <property type="match status" value="2"/>
</dbReference>
<comment type="caution">
    <text evidence="10">Lacks conserved residue(s) required for the propagation of feature annotation.</text>
</comment>
<evidence type="ECO:0000259" key="12">
    <source>
        <dbReference type="Pfam" id="PF04101"/>
    </source>
</evidence>
<keyword evidence="2 10" id="KW-0132">Cell division</keyword>
<keyword evidence="6 10" id="KW-0573">Peptidoglycan synthesis</keyword>
<evidence type="ECO:0000256" key="6">
    <source>
        <dbReference type="ARBA" id="ARBA00022984"/>
    </source>
</evidence>
<evidence type="ECO:0000256" key="8">
    <source>
        <dbReference type="ARBA" id="ARBA00023306"/>
    </source>
</evidence>
<comment type="catalytic activity">
    <reaction evidence="10">
        <text>di-trans,octa-cis-undecaprenyl diphospho-N-acetyl-alpha-D-muramoyl-L-alanyl-D-glutamyl-meso-2,6-diaminopimeloyl-D-alanyl-D-alanine + UDP-N-acetyl-alpha-D-glucosamine = di-trans,octa-cis-undecaprenyl diphospho-[N-acetyl-alpha-D-glucosaminyl-(1-&gt;4)]-N-acetyl-alpha-D-muramoyl-L-alanyl-D-glutamyl-meso-2,6-diaminopimeloyl-D-alanyl-D-alanine + UDP + H(+)</text>
        <dbReference type="Rhea" id="RHEA:31227"/>
        <dbReference type="ChEBI" id="CHEBI:15378"/>
        <dbReference type="ChEBI" id="CHEBI:57705"/>
        <dbReference type="ChEBI" id="CHEBI:58223"/>
        <dbReference type="ChEBI" id="CHEBI:61387"/>
        <dbReference type="ChEBI" id="CHEBI:61388"/>
        <dbReference type="EC" id="2.4.1.227"/>
    </reaction>
</comment>
<feature type="domain" description="Glycosyltransferase family 28 N-terminal" evidence="11">
    <location>
        <begin position="5"/>
        <end position="142"/>
    </location>
</feature>
<keyword evidence="9 10" id="KW-0961">Cell wall biogenesis/degradation</keyword>
<comment type="pathway">
    <text evidence="10">Cell wall biogenesis; peptidoglycan biosynthesis.</text>
</comment>
<evidence type="ECO:0000256" key="7">
    <source>
        <dbReference type="ARBA" id="ARBA00023136"/>
    </source>
</evidence>
<evidence type="ECO:0000256" key="10">
    <source>
        <dbReference type="HAMAP-Rule" id="MF_00033"/>
    </source>
</evidence>
<feature type="binding site" evidence="10">
    <location>
        <position position="290"/>
    </location>
    <ligand>
        <name>UDP-N-acetyl-alpha-D-glucosamine</name>
        <dbReference type="ChEBI" id="CHEBI:57705"/>
    </ligand>
</feature>
<evidence type="ECO:0000256" key="9">
    <source>
        <dbReference type="ARBA" id="ARBA00023316"/>
    </source>
</evidence>
<keyword evidence="4 10" id="KW-0808">Transferase</keyword>
<dbReference type="EMBL" id="JAJNBZ010000019">
    <property type="protein sequence ID" value="MCE5171653.1"/>
    <property type="molecule type" value="Genomic_DNA"/>
</dbReference>
<dbReference type="Pfam" id="PF03033">
    <property type="entry name" value="Glyco_transf_28"/>
    <property type="match status" value="1"/>
</dbReference>
<dbReference type="PANTHER" id="PTHR21015:SF27">
    <property type="entry name" value="UDP-N-ACETYLGLUCOSAMINE--N-ACETYLMURAMYL-(PENTAPEPTIDE) PYROPHOSPHORYL-UNDECAPRENOL N-ACETYLGLUCOSAMINE TRANSFERASE"/>
    <property type="match status" value="1"/>
</dbReference>
<keyword evidence="8 10" id="KW-0131">Cell cycle</keyword>
<dbReference type="InterPro" id="IPR004276">
    <property type="entry name" value="GlycoTrans_28_N"/>
</dbReference>
<accession>A0ABS8YMJ5</accession>
<comment type="similarity">
    <text evidence="10">Belongs to the glycosyltransferase 28 family. MurG subfamily.</text>
</comment>
<keyword evidence="7 10" id="KW-0472">Membrane</keyword>
<dbReference type="SUPFAM" id="SSF53756">
    <property type="entry name" value="UDP-Glycosyltransferase/glycogen phosphorylase"/>
    <property type="match status" value="1"/>
</dbReference>
<keyword evidence="5 10" id="KW-0133">Cell shape</keyword>
<sequence>MNKRIIFTGGGSAGHVAVNLVLIPRCIREGWDIHYIGSEHGIERQLVAEFEQVHYHAISTGKLRRYFDGANVTDVFKIIRGVFQTCFLMKKLKPDLVFSQGGFVAVPVILGAKMNKVAAIIHESDVHPGLANKISLPFAATMCTTFPETRNYVRSGNTIHVGAIVKEALKTGKRERGLASCHFGDNQPVLLIMGGSQGAQRINTLVRSVLRELLAHFQVIHICGRGKTDASIVDKGYKQFEYVSDGLPDLLAAADVVVSRAGSNSIHELLVLHKPMLLIPHASGGARTGQILNAENFQQAGYAKMLLEAHLTGGNFMESLFDVYQHREAYIRQMKSRDAEENSAVDTIMALIRKTAKKNNPS</sequence>
<comment type="function">
    <text evidence="10">Cell wall formation. Catalyzes the transfer of a GlcNAc subunit on undecaprenyl-pyrophosphoryl-MurNAc-pentapeptide (lipid intermediate I) to form undecaprenyl-pyrophosphoryl-MurNAc-(pentapeptide)GlcNAc (lipid intermediate II).</text>
</comment>
<evidence type="ECO:0000256" key="1">
    <source>
        <dbReference type="ARBA" id="ARBA00022475"/>
    </source>
</evidence>
<feature type="domain" description="Glycosyl transferase family 28 C-terminal" evidence="12">
    <location>
        <begin position="189"/>
        <end position="342"/>
    </location>
</feature>
<dbReference type="HAMAP" id="MF_00033">
    <property type="entry name" value="MurG"/>
    <property type="match status" value="1"/>
</dbReference>
<keyword evidence="1 10" id="KW-1003">Cell membrane</keyword>
<organism evidence="13 14">
    <name type="scientific">Paenibacillus profundus</name>
    <dbReference type="NCBI Taxonomy" id="1173085"/>
    <lineage>
        <taxon>Bacteria</taxon>
        <taxon>Bacillati</taxon>
        <taxon>Bacillota</taxon>
        <taxon>Bacilli</taxon>
        <taxon>Bacillales</taxon>
        <taxon>Paenibacillaceae</taxon>
        <taxon>Paenibacillus</taxon>
    </lineage>
</organism>
<dbReference type="RefSeq" id="WP_233698060.1">
    <property type="nucleotide sequence ID" value="NZ_JAJNBZ010000019.1"/>
</dbReference>
<evidence type="ECO:0000259" key="11">
    <source>
        <dbReference type="Pfam" id="PF03033"/>
    </source>
</evidence>
<gene>
    <name evidence="10" type="primary">murG</name>
    <name evidence="13" type="ORF">LQV63_20420</name>
</gene>
<keyword evidence="3 10" id="KW-0328">Glycosyltransferase</keyword>